<evidence type="ECO:0000256" key="5">
    <source>
        <dbReference type="ARBA" id="ARBA00022771"/>
    </source>
</evidence>
<feature type="domain" description="Bromo" evidence="13">
    <location>
        <begin position="473"/>
        <end position="543"/>
    </location>
</feature>
<reference evidence="17" key="1">
    <citation type="submission" date="2021-10" db="EMBL/GenBank/DDBJ databases">
        <title>De novo Genome Assembly of Clathrus columnatus (Basidiomycota, Fungi) Using Illumina and Nanopore Sequence Data.</title>
        <authorList>
            <person name="Ogiso-Tanaka E."/>
            <person name="Itagaki H."/>
            <person name="Hosoya T."/>
            <person name="Hosaka K."/>
        </authorList>
    </citation>
    <scope>NUCLEOTIDE SEQUENCE</scope>
    <source>
        <strain evidence="17">MO-923</strain>
    </source>
</reference>
<comment type="caution">
    <text evidence="17">The sequence shown here is derived from an EMBL/GenBank/DDBJ whole genome shotgun (WGS) entry which is preliminary data.</text>
</comment>
<feature type="compositionally biased region" description="Polar residues" evidence="12">
    <location>
        <begin position="720"/>
        <end position="730"/>
    </location>
</feature>
<feature type="compositionally biased region" description="Basic and acidic residues" evidence="12">
    <location>
        <begin position="1043"/>
        <end position="1055"/>
    </location>
</feature>
<keyword evidence="9" id="KW-0539">Nucleus</keyword>
<dbReference type="Pfam" id="PF13832">
    <property type="entry name" value="zf-HC5HC2H_2"/>
    <property type="match status" value="1"/>
</dbReference>
<feature type="domain" description="PHD-type" evidence="14">
    <location>
        <begin position="134"/>
        <end position="184"/>
    </location>
</feature>
<evidence type="ECO:0000259" key="16">
    <source>
        <dbReference type="PROSITE" id="PS51805"/>
    </source>
</evidence>
<name>A0AAV5AAH3_9AGAM</name>
<keyword evidence="4" id="KW-0677">Repeat</keyword>
<dbReference type="InterPro" id="IPR013083">
    <property type="entry name" value="Znf_RING/FYVE/PHD"/>
</dbReference>
<dbReference type="InterPro" id="IPR018359">
    <property type="entry name" value="Bromodomain_CS"/>
</dbReference>
<dbReference type="Proteomes" id="UP001050691">
    <property type="component" value="Unassembled WGS sequence"/>
</dbReference>
<feature type="domain" description="PHD-type" evidence="16">
    <location>
        <begin position="188"/>
        <end position="301"/>
    </location>
</feature>
<dbReference type="Pfam" id="PF10513">
    <property type="entry name" value="EPL1"/>
    <property type="match status" value="1"/>
</dbReference>
<feature type="region of interest" description="Disordered" evidence="12">
    <location>
        <begin position="619"/>
        <end position="659"/>
    </location>
</feature>
<dbReference type="SUPFAM" id="SSF47370">
    <property type="entry name" value="Bromodomain"/>
    <property type="match status" value="1"/>
</dbReference>
<keyword evidence="6" id="KW-0862">Zinc</keyword>
<evidence type="ECO:0000259" key="14">
    <source>
        <dbReference type="PROSITE" id="PS50016"/>
    </source>
</evidence>
<dbReference type="Pfam" id="PF00439">
    <property type="entry name" value="Bromodomain"/>
    <property type="match status" value="1"/>
</dbReference>
<organism evidence="17 18">
    <name type="scientific">Clathrus columnatus</name>
    <dbReference type="NCBI Taxonomy" id="1419009"/>
    <lineage>
        <taxon>Eukaryota</taxon>
        <taxon>Fungi</taxon>
        <taxon>Dikarya</taxon>
        <taxon>Basidiomycota</taxon>
        <taxon>Agaricomycotina</taxon>
        <taxon>Agaricomycetes</taxon>
        <taxon>Phallomycetidae</taxon>
        <taxon>Phallales</taxon>
        <taxon>Clathraceae</taxon>
        <taxon>Clathrus</taxon>
    </lineage>
</organism>
<keyword evidence="7" id="KW-0007">Acetylation</keyword>
<dbReference type="Gene3D" id="2.30.30.140">
    <property type="match status" value="1"/>
</dbReference>
<dbReference type="SMART" id="SM00297">
    <property type="entry name" value="BROMO"/>
    <property type="match status" value="1"/>
</dbReference>
<evidence type="ECO:0000256" key="12">
    <source>
        <dbReference type="SAM" id="MobiDB-lite"/>
    </source>
</evidence>
<sequence length="1070" mass="120549">MAPGRSSHVSSPAPVVLPKVSFRKVEDEDVNEPAGVTDPTSRAYGYNDFSLFTRPEHYIRYIEPLESELSVQVEYDMDEQDQEWLDLINEERRKAQVGPVSSEIFEVLMDRLEKEWFELMKRVPKSDIGLPSEDSTCAICDDGEGENSNAIVFCDGCNLAVHQDCYGVPYIPEGQWLCRKCTVSPEVPVACVFCPNEGGAFKQTSTGLWAHLLCAMFIPEVTVGNTMFMEPIENIDHVPKSRWKLTCSLCKIRHGACIQCDKTTCFAAFHVTCARRAKLLMGMKGHTGEETGFKGFCEKHLPDDVKGTRGDVMDTFEGPLTIQSRTPKSSKTARAYSKKYTLGAPLVPQYIVDKLEVYYKKQFRQKQSFIQLICKYWSLKREARRGAPLLKRLHLEPWTASAQNKKLTDDEKALKYHYLKNLREDFVKVEILTGWVQRREKTKLSQAQLLHHLITSVLFPHQKVVRHAFEQIQSLDKNELFLRPVTRAEAPDYFDIIKDPMCFMTIEDKLNRGEYLHLDAFKIDVNLIFDNAMLYNKRDTVFHKTASRLKTAAANIIGPLYELPTLCTDIGGEAEGVEENTIGNLEADLDVLNLMFSNDNIKDDMNLVLDTDPLTSLLRTEQPFYKPPPPKVPKPKKEKPEKPEKPKRDYKLERQRRKEAHAAFAAGTAALFDTAPGFRGPRATRSSGAPLVEMDISLLSQPNRLPPFTTFADAASGNDFETSQTPSAGVTENFVDGPITPSVKPRSWRREHLVLPGQGIPNMVESMDDHNSFKNFDRGWILPSGSRRHGRTIPESSREYDHSPRKRQRIDSSKSTEKEPEAQMSYIAHSEQIEEVGVNDMVPSATFPDVPSTLTTRQKRSTSTGTNASNKFDKQSPPTALPKSRKKGKKQATTGPARPKAAGPLAGIIDLQEGEFLPGGTLVWAKMESYPWWAAVVWEEDTKGVPAEVLRSKEDVVRTEGGPLTLVQFYDRSKSWQWLELGNLRLLGEDKALDDMLLSGRGKMQNFRTPRLKQNCRKAYREAVAEMEDPGDGDDTKTASIASDHELQIDQTGIEDKSVALSSELSELDS</sequence>
<dbReference type="EMBL" id="BPWL01000006">
    <property type="protein sequence ID" value="GJJ11325.1"/>
    <property type="molecule type" value="Genomic_DNA"/>
</dbReference>
<dbReference type="GO" id="GO:0008270">
    <property type="term" value="F:zinc ion binding"/>
    <property type="evidence" value="ECO:0007669"/>
    <property type="project" value="UniProtKB-KW"/>
</dbReference>
<dbReference type="PROSITE" id="PS51805">
    <property type="entry name" value="EPHD"/>
    <property type="match status" value="1"/>
</dbReference>
<evidence type="ECO:0000313" key="18">
    <source>
        <dbReference type="Proteomes" id="UP001050691"/>
    </source>
</evidence>
<keyword evidence="18" id="KW-1185">Reference proteome</keyword>
<dbReference type="PROSITE" id="PS50812">
    <property type="entry name" value="PWWP"/>
    <property type="match status" value="1"/>
</dbReference>
<dbReference type="SUPFAM" id="SSF57903">
    <property type="entry name" value="FYVE/PHD zinc finger"/>
    <property type="match status" value="1"/>
</dbReference>
<dbReference type="PANTHER" id="PTHR13793">
    <property type="entry name" value="PHD FINGER PROTEINS"/>
    <property type="match status" value="1"/>
</dbReference>
<dbReference type="Pfam" id="PF13831">
    <property type="entry name" value="PHD_2"/>
    <property type="match status" value="1"/>
</dbReference>
<evidence type="ECO:0000313" key="17">
    <source>
        <dbReference type="EMBL" id="GJJ11325.1"/>
    </source>
</evidence>
<protein>
    <recommendedName>
        <fullName evidence="19">Peregrin</fullName>
    </recommendedName>
</protein>
<dbReference type="InterPro" id="IPR019786">
    <property type="entry name" value="Zinc_finger_PHD-type_CS"/>
</dbReference>
<dbReference type="SUPFAM" id="SSF63748">
    <property type="entry name" value="Tudor/PWWP/MBT"/>
    <property type="match status" value="1"/>
</dbReference>
<feature type="compositionally biased region" description="Basic and acidic residues" evidence="12">
    <location>
        <begin position="638"/>
        <end position="653"/>
    </location>
</feature>
<dbReference type="PROSITE" id="PS00633">
    <property type="entry name" value="BROMODOMAIN_1"/>
    <property type="match status" value="1"/>
</dbReference>
<evidence type="ECO:0000256" key="11">
    <source>
        <dbReference type="PROSITE-ProRule" id="PRU00146"/>
    </source>
</evidence>
<evidence type="ECO:0000256" key="2">
    <source>
        <dbReference type="ARBA" id="ARBA00022553"/>
    </source>
</evidence>
<dbReference type="SMART" id="SM00249">
    <property type="entry name" value="PHD"/>
    <property type="match status" value="2"/>
</dbReference>
<evidence type="ECO:0000256" key="1">
    <source>
        <dbReference type="ARBA" id="ARBA00004123"/>
    </source>
</evidence>
<dbReference type="InterPro" id="IPR034732">
    <property type="entry name" value="EPHD"/>
</dbReference>
<dbReference type="GO" id="GO:0006357">
    <property type="term" value="P:regulation of transcription by RNA polymerase II"/>
    <property type="evidence" value="ECO:0007669"/>
    <property type="project" value="TreeGrafter"/>
</dbReference>
<dbReference type="PROSITE" id="PS50016">
    <property type="entry name" value="ZF_PHD_2"/>
    <property type="match status" value="1"/>
</dbReference>
<feature type="region of interest" description="Disordered" evidence="12">
    <location>
        <begin position="777"/>
        <end position="823"/>
    </location>
</feature>
<dbReference type="Gene3D" id="1.20.920.10">
    <property type="entry name" value="Bromodomain-like"/>
    <property type="match status" value="1"/>
</dbReference>
<keyword evidence="8 10" id="KW-0103">Bromodomain</keyword>
<feature type="region of interest" description="Disordered" evidence="12">
    <location>
        <begin position="1026"/>
        <end position="1055"/>
    </location>
</feature>
<dbReference type="PROSITE" id="PS50014">
    <property type="entry name" value="BROMODOMAIN_2"/>
    <property type="match status" value="1"/>
</dbReference>
<dbReference type="InterPro" id="IPR000313">
    <property type="entry name" value="PWWP_dom"/>
</dbReference>
<evidence type="ECO:0000256" key="8">
    <source>
        <dbReference type="ARBA" id="ARBA00023117"/>
    </source>
</evidence>
<evidence type="ECO:0000256" key="7">
    <source>
        <dbReference type="ARBA" id="ARBA00022990"/>
    </source>
</evidence>
<accession>A0AAV5AAH3</accession>
<evidence type="ECO:0000256" key="4">
    <source>
        <dbReference type="ARBA" id="ARBA00022737"/>
    </source>
</evidence>
<keyword evidence="5 11" id="KW-0863">Zinc-finger</keyword>
<dbReference type="InterPro" id="IPR001965">
    <property type="entry name" value="Znf_PHD"/>
</dbReference>
<evidence type="ECO:0000259" key="13">
    <source>
        <dbReference type="PROSITE" id="PS50014"/>
    </source>
</evidence>
<dbReference type="PROSITE" id="PS01359">
    <property type="entry name" value="ZF_PHD_1"/>
    <property type="match status" value="1"/>
</dbReference>
<dbReference type="SMART" id="SM00293">
    <property type="entry name" value="PWWP"/>
    <property type="match status" value="1"/>
</dbReference>
<evidence type="ECO:0000256" key="6">
    <source>
        <dbReference type="ARBA" id="ARBA00022833"/>
    </source>
</evidence>
<evidence type="ECO:0000259" key="15">
    <source>
        <dbReference type="PROSITE" id="PS50812"/>
    </source>
</evidence>
<feature type="region of interest" description="Disordered" evidence="12">
    <location>
        <begin position="720"/>
        <end position="743"/>
    </location>
</feature>
<feature type="compositionally biased region" description="Basic and acidic residues" evidence="12">
    <location>
        <begin position="796"/>
        <end position="821"/>
    </location>
</feature>
<dbReference type="GO" id="GO:0005634">
    <property type="term" value="C:nucleus"/>
    <property type="evidence" value="ECO:0007669"/>
    <property type="project" value="UniProtKB-SubCell"/>
</dbReference>
<dbReference type="CDD" id="cd04369">
    <property type="entry name" value="Bromodomain"/>
    <property type="match status" value="1"/>
</dbReference>
<dbReference type="CDD" id="cd05839">
    <property type="entry name" value="PWWP_BRPF"/>
    <property type="match status" value="1"/>
</dbReference>
<keyword evidence="3" id="KW-0479">Metal-binding</keyword>
<comment type="subcellular location">
    <subcellularLocation>
        <location evidence="1">Nucleus</location>
    </subcellularLocation>
</comment>
<dbReference type="PRINTS" id="PR00503">
    <property type="entry name" value="BROMODOMAIN"/>
</dbReference>
<evidence type="ECO:0000256" key="10">
    <source>
        <dbReference type="PROSITE-ProRule" id="PRU00035"/>
    </source>
</evidence>
<dbReference type="PANTHER" id="PTHR13793:SF107">
    <property type="entry name" value="BROMODOMAIN-CONTAINING PROTEIN HOMOLOG"/>
    <property type="match status" value="1"/>
</dbReference>
<dbReference type="InterPro" id="IPR050701">
    <property type="entry name" value="Histone_Mod_Regulator"/>
</dbReference>
<dbReference type="FunFam" id="3.30.40.10:FF:000008">
    <property type="entry name" value="Bromodomain containing 1, isoform CRA_a"/>
    <property type="match status" value="1"/>
</dbReference>
<feature type="region of interest" description="Disordered" evidence="12">
    <location>
        <begin position="842"/>
        <end position="903"/>
    </location>
</feature>
<proteinExistence type="predicted"/>
<dbReference type="InterPro" id="IPR019787">
    <property type="entry name" value="Znf_PHD-finger"/>
</dbReference>
<dbReference type="InterPro" id="IPR019542">
    <property type="entry name" value="Enhancer_polycomb-like_N"/>
</dbReference>
<dbReference type="Pfam" id="PF00855">
    <property type="entry name" value="PWWP"/>
    <property type="match status" value="1"/>
</dbReference>
<dbReference type="CDD" id="cd15492">
    <property type="entry name" value="PHD_BRPF_JADE_like"/>
    <property type="match status" value="1"/>
</dbReference>
<dbReference type="AlphaFoldDB" id="A0AAV5AAH3"/>
<dbReference type="Gene3D" id="3.30.40.10">
    <property type="entry name" value="Zinc/RING finger domain, C3HC4 (zinc finger)"/>
    <property type="match status" value="2"/>
</dbReference>
<feature type="domain" description="PWWP" evidence="15">
    <location>
        <begin position="919"/>
        <end position="990"/>
    </location>
</feature>
<evidence type="ECO:0000256" key="9">
    <source>
        <dbReference type="ARBA" id="ARBA00023242"/>
    </source>
</evidence>
<dbReference type="InterPro" id="IPR011011">
    <property type="entry name" value="Znf_FYVE_PHD"/>
</dbReference>
<dbReference type="GO" id="GO:0006325">
    <property type="term" value="P:chromatin organization"/>
    <property type="evidence" value="ECO:0007669"/>
    <property type="project" value="UniProtKB-ARBA"/>
</dbReference>
<dbReference type="InterPro" id="IPR001487">
    <property type="entry name" value="Bromodomain"/>
</dbReference>
<evidence type="ECO:0008006" key="19">
    <source>
        <dbReference type="Google" id="ProtNLM"/>
    </source>
</evidence>
<gene>
    <name evidence="17" type="ORF">Clacol_005557</name>
</gene>
<keyword evidence="2" id="KW-0597">Phosphoprotein</keyword>
<dbReference type="FunFam" id="3.30.40.10:FF:000007">
    <property type="entry name" value="Bromodomain containing 1, isoform CRA_b"/>
    <property type="match status" value="1"/>
</dbReference>
<feature type="compositionally biased region" description="Polar residues" evidence="12">
    <location>
        <begin position="852"/>
        <end position="870"/>
    </location>
</feature>
<evidence type="ECO:0000256" key="3">
    <source>
        <dbReference type="ARBA" id="ARBA00022723"/>
    </source>
</evidence>
<dbReference type="InterPro" id="IPR036427">
    <property type="entry name" value="Bromodomain-like_sf"/>
</dbReference>